<feature type="domain" description="Glucose-methanol-choline oxidoreductase N-terminal" evidence="8">
    <location>
        <begin position="256"/>
        <end position="270"/>
    </location>
</feature>
<keyword evidence="12" id="KW-1185">Reference proteome</keyword>
<feature type="binding site" evidence="5">
    <location>
        <position position="86"/>
    </location>
    <ligand>
        <name>FAD</name>
        <dbReference type="ChEBI" id="CHEBI:57692"/>
    </ligand>
</feature>
<comment type="cofactor">
    <cofactor evidence="1 5">
        <name>FAD</name>
        <dbReference type="ChEBI" id="CHEBI:57692"/>
    </cofactor>
</comment>
<sequence length="547" mass="58730">MSTTIEADVIVVGSGSAGAVVAGRIAAETDAQVLLIEAGGRDRNPLFRVPLMTGILLRGRYANWFYHTEPEPGLGGRRLFWPRGKVLGGSSTINGMVWTRGLPSDYDSWAQRGLPGWGWDDVLARYRRIEGHHGGTTDLHGGDGPQKLSEFPDINPLSQAFLDAGAEAGYPRTDDFNGAAPEGMGRYDFTISEGRRLSAAGAWLGPNRNRPNLRVLTNTQALRVLLEDGRAVGLELRQGTDQITARAKSEVVLSCGTVNTPQLLMLSGIGPADHLAEHGISVHHDLPGVGQGVQDHLLVRVEHDCKQPVTLHNLLRADRAALALGQALLFGTGPAARFPLEAGAFLRSDPALDTPDLQAHFLPGRSTAAVRMPFRKAAGPQGHGFFANIYQMRPESRGQIQLRSADPNDPPAITGGYLTSPRDIAVLRAGVRRLREIFAQSSFDPWRGPEIRPGPDAQSDGDLDDWIRANAESVYHPVGSCRMGTHELAVTDAELHVRGIQGLRIADASVMPSLTSCNTHAPTTMIGMHAADLVIAALTKTVQKGAA</sequence>
<dbReference type="PANTHER" id="PTHR11552:SF147">
    <property type="entry name" value="CHOLINE DEHYDROGENASE, MITOCHONDRIAL"/>
    <property type="match status" value="1"/>
</dbReference>
<dbReference type="InterPro" id="IPR036188">
    <property type="entry name" value="FAD/NAD-bd_sf"/>
</dbReference>
<evidence type="ECO:0000256" key="6">
    <source>
        <dbReference type="RuleBase" id="RU003968"/>
    </source>
</evidence>
<reference evidence="9 12" key="1">
    <citation type="submission" date="2021-01" db="EMBL/GenBank/DDBJ databases">
        <title>Diatom-associated Roseobacters Show Island Model of Population Structure.</title>
        <authorList>
            <person name="Qu L."/>
            <person name="Feng X."/>
            <person name="Chen Y."/>
            <person name="Li L."/>
            <person name="Wang X."/>
            <person name="Hu Z."/>
            <person name="Wang H."/>
            <person name="Luo H."/>
        </authorList>
    </citation>
    <scope>NUCLEOTIDE SEQUENCE</scope>
    <source>
        <strain evidence="10 12">CC28-63</strain>
        <strain evidence="9">CC28-69</strain>
    </source>
</reference>
<dbReference type="EMBL" id="JAFBXF010000017">
    <property type="protein sequence ID" value="MBM2419336.1"/>
    <property type="molecule type" value="Genomic_DNA"/>
</dbReference>
<evidence type="ECO:0000256" key="2">
    <source>
        <dbReference type="ARBA" id="ARBA00010790"/>
    </source>
</evidence>
<dbReference type="Proteomes" id="UP000809440">
    <property type="component" value="Unassembled WGS sequence"/>
</dbReference>
<proteinExistence type="inferred from homology"/>
<evidence type="ECO:0000256" key="3">
    <source>
        <dbReference type="ARBA" id="ARBA00022630"/>
    </source>
</evidence>
<evidence type="ECO:0000313" key="10">
    <source>
        <dbReference type="EMBL" id="MBM2419336.1"/>
    </source>
</evidence>
<evidence type="ECO:0000259" key="7">
    <source>
        <dbReference type="PROSITE" id="PS00623"/>
    </source>
</evidence>
<keyword evidence="3 6" id="KW-0285">Flavoprotein</keyword>
<dbReference type="GO" id="GO:0050660">
    <property type="term" value="F:flavin adenine dinucleotide binding"/>
    <property type="evidence" value="ECO:0007669"/>
    <property type="project" value="InterPro"/>
</dbReference>
<dbReference type="Pfam" id="PF00732">
    <property type="entry name" value="GMC_oxred_N"/>
    <property type="match status" value="1"/>
</dbReference>
<gene>
    <name evidence="9" type="ORF">JQX41_20275</name>
    <name evidence="10" type="ORF">JQX48_20295</name>
</gene>
<feature type="binding site" evidence="5">
    <location>
        <begin position="94"/>
        <end position="97"/>
    </location>
    <ligand>
        <name>FAD</name>
        <dbReference type="ChEBI" id="CHEBI:57692"/>
    </ligand>
</feature>
<keyword evidence="4 5" id="KW-0274">FAD</keyword>
<evidence type="ECO:0000313" key="11">
    <source>
        <dbReference type="Proteomes" id="UP000755667"/>
    </source>
</evidence>
<evidence type="ECO:0000259" key="8">
    <source>
        <dbReference type="PROSITE" id="PS00624"/>
    </source>
</evidence>
<dbReference type="PANTHER" id="PTHR11552">
    <property type="entry name" value="GLUCOSE-METHANOL-CHOLINE GMC OXIDOREDUCTASE"/>
    <property type="match status" value="1"/>
</dbReference>
<dbReference type="SUPFAM" id="SSF54373">
    <property type="entry name" value="FAD-linked reductases, C-terminal domain"/>
    <property type="match status" value="1"/>
</dbReference>
<organism evidence="9 11">
    <name type="scientific">Marivita cryptomonadis</name>
    <dbReference type="NCBI Taxonomy" id="505252"/>
    <lineage>
        <taxon>Bacteria</taxon>
        <taxon>Pseudomonadati</taxon>
        <taxon>Pseudomonadota</taxon>
        <taxon>Alphaproteobacteria</taxon>
        <taxon>Rhodobacterales</taxon>
        <taxon>Roseobacteraceae</taxon>
        <taxon>Marivita</taxon>
    </lineage>
</organism>
<evidence type="ECO:0000256" key="5">
    <source>
        <dbReference type="PIRSR" id="PIRSR000137-2"/>
    </source>
</evidence>
<evidence type="ECO:0000256" key="1">
    <source>
        <dbReference type="ARBA" id="ARBA00001974"/>
    </source>
</evidence>
<dbReference type="Gene3D" id="3.30.560.10">
    <property type="entry name" value="Glucose Oxidase, domain 3"/>
    <property type="match status" value="1"/>
</dbReference>
<dbReference type="PROSITE" id="PS00624">
    <property type="entry name" value="GMC_OXRED_2"/>
    <property type="match status" value="1"/>
</dbReference>
<comment type="caution">
    <text evidence="9">The sequence shown here is derived from an EMBL/GenBank/DDBJ whole genome shotgun (WGS) entry which is preliminary data.</text>
</comment>
<dbReference type="EMBL" id="JAFBXE010000017">
    <property type="protein sequence ID" value="MBM2414665.1"/>
    <property type="molecule type" value="Genomic_DNA"/>
</dbReference>
<accession>A0A9Q2P1R9</accession>
<dbReference type="SUPFAM" id="SSF51905">
    <property type="entry name" value="FAD/NAD(P)-binding domain"/>
    <property type="match status" value="1"/>
</dbReference>
<dbReference type="RefSeq" id="WP_138487596.1">
    <property type="nucleotide sequence ID" value="NZ_JAFBWU010000017.1"/>
</dbReference>
<protein>
    <submittedName>
        <fullName evidence="9">GMC family oxidoreductase N-terminal domain-containing protein</fullName>
    </submittedName>
</protein>
<dbReference type="Proteomes" id="UP000755667">
    <property type="component" value="Unassembled WGS sequence"/>
</dbReference>
<dbReference type="PIRSF" id="PIRSF000137">
    <property type="entry name" value="Alcohol_oxidase"/>
    <property type="match status" value="1"/>
</dbReference>
<feature type="domain" description="Glucose-methanol-choline oxidoreductase N-terminal" evidence="7">
    <location>
        <begin position="84"/>
        <end position="107"/>
    </location>
</feature>
<dbReference type="InterPro" id="IPR007867">
    <property type="entry name" value="GMC_OxRtase_C"/>
</dbReference>
<evidence type="ECO:0000256" key="4">
    <source>
        <dbReference type="ARBA" id="ARBA00022827"/>
    </source>
</evidence>
<dbReference type="Pfam" id="PF05199">
    <property type="entry name" value="GMC_oxred_C"/>
    <property type="match status" value="1"/>
</dbReference>
<dbReference type="InterPro" id="IPR012132">
    <property type="entry name" value="GMC_OxRdtase"/>
</dbReference>
<dbReference type="AlphaFoldDB" id="A0A9Q2P1R9"/>
<comment type="similarity">
    <text evidence="2 6">Belongs to the GMC oxidoreductase family.</text>
</comment>
<dbReference type="Gene3D" id="3.50.50.60">
    <property type="entry name" value="FAD/NAD(P)-binding domain"/>
    <property type="match status" value="1"/>
</dbReference>
<name>A0A9Q2P1R9_9RHOB</name>
<dbReference type="PROSITE" id="PS00623">
    <property type="entry name" value="GMC_OXRED_1"/>
    <property type="match status" value="1"/>
</dbReference>
<dbReference type="GO" id="GO:0016614">
    <property type="term" value="F:oxidoreductase activity, acting on CH-OH group of donors"/>
    <property type="evidence" value="ECO:0007669"/>
    <property type="project" value="InterPro"/>
</dbReference>
<evidence type="ECO:0000313" key="12">
    <source>
        <dbReference type="Proteomes" id="UP000809440"/>
    </source>
</evidence>
<evidence type="ECO:0000313" key="9">
    <source>
        <dbReference type="EMBL" id="MBM2414665.1"/>
    </source>
</evidence>
<dbReference type="InterPro" id="IPR000172">
    <property type="entry name" value="GMC_OxRdtase_N"/>
</dbReference>